<dbReference type="VEuPathDB" id="FungiDB:BDEG_20888"/>
<evidence type="ECO:0000313" key="2">
    <source>
        <dbReference type="Proteomes" id="UP000077115"/>
    </source>
</evidence>
<reference evidence="1 2" key="1">
    <citation type="submission" date="2006-10" db="EMBL/GenBank/DDBJ databases">
        <title>The Genome Sequence of Batrachochytrium dendrobatidis JEL423.</title>
        <authorList>
            <consortium name="The Broad Institute Genome Sequencing Platform"/>
            <person name="Birren B."/>
            <person name="Lander E."/>
            <person name="Galagan J."/>
            <person name="Cuomo C."/>
            <person name="Devon K."/>
            <person name="Jaffe D."/>
            <person name="Butler J."/>
            <person name="Alvarez P."/>
            <person name="Gnerre S."/>
            <person name="Grabherr M."/>
            <person name="Kleber M."/>
            <person name="Mauceli E."/>
            <person name="Brockman W."/>
            <person name="Young S."/>
            <person name="LaButti K."/>
            <person name="Sykes S."/>
            <person name="DeCaprio D."/>
            <person name="Crawford M."/>
            <person name="Koehrsen M."/>
            <person name="Engels R."/>
            <person name="Montgomery P."/>
            <person name="Pearson M."/>
            <person name="Howarth C."/>
            <person name="Larson L."/>
            <person name="White J."/>
            <person name="O'Leary S."/>
            <person name="Kodira C."/>
            <person name="Zeng Q."/>
            <person name="Yandava C."/>
            <person name="Alvarado L."/>
            <person name="Longcore J."/>
            <person name="James T."/>
        </authorList>
    </citation>
    <scope>NUCLEOTIDE SEQUENCE [LARGE SCALE GENOMIC DNA]</scope>
    <source>
        <strain evidence="1 2">JEL423</strain>
    </source>
</reference>
<proteinExistence type="predicted"/>
<accession>A0A177W9H6</accession>
<dbReference type="AlphaFoldDB" id="A0A177W9H6"/>
<gene>
    <name evidence="1" type="ORF">BDEG_20888</name>
</gene>
<dbReference type="EMBL" id="DS022300">
    <property type="protein sequence ID" value="OAJ36747.1"/>
    <property type="molecule type" value="Genomic_DNA"/>
</dbReference>
<protein>
    <submittedName>
        <fullName evidence="1">Uncharacterized protein</fullName>
    </submittedName>
</protein>
<sequence>MLSGDEFVEHHDPSIVCRLPEDRIVIFNILPELCVAGHDQMDWVVHQMYHHQVYTMRLAAVSHQLVDFKVYPSRDQLHRHESEPVWMVEVDHVYASTAITASQCYHVKLSVWLSDTVDVYVLEQKWWDSEDVVGCLR</sequence>
<reference evidence="1 2" key="2">
    <citation type="submission" date="2016-05" db="EMBL/GenBank/DDBJ databases">
        <title>Lineage-specific infection strategies underlie the spectrum of fungal disease in amphibians.</title>
        <authorList>
            <person name="Cuomo C.A."/>
            <person name="Farrer R.A."/>
            <person name="James T."/>
            <person name="Longcore J."/>
            <person name="Birren B."/>
        </authorList>
    </citation>
    <scope>NUCLEOTIDE SEQUENCE [LARGE SCALE GENOMIC DNA]</scope>
    <source>
        <strain evidence="1 2">JEL423</strain>
    </source>
</reference>
<name>A0A177W9H6_BATDL</name>
<organism evidence="1 2">
    <name type="scientific">Batrachochytrium dendrobatidis (strain JEL423)</name>
    <dbReference type="NCBI Taxonomy" id="403673"/>
    <lineage>
        <taxon>Eukaryota</taxon>
        <taxon>Fungi</taxon>
        <taxon>Fungi incertae sedis</taxon>
        <taxon>Chytridiomycota</taxon>
        <taxon>Chytridiomycota incertae sedis</taxon>
        <taxon>Chytridiomycetes</taxon>
        <taxon>Rhizophydiales</taxon>
        <taxon>Rhizophydiales incertae sedis</taxon>
        <taxon>Batrachochytrium</taxon>
    </lineage>
</organism>
<dbReference type="Proteomes" id="UP000077115">
    <property type="component" value="Unassembled WGS sequence"/>
</dbReference>
<evidence type="ECO:0000313" key="1">
    <source>
        <dbReference type="EMBL" id="OAJ36747.1"/>
    </source>
</evidence>